<feature type="domain" description="HTH Mu-type" evidence="1">
    <location>
        <begin position="6"/>
        <end position="72"/>
    </location>
</feature>
<reference evidence="2 3" key="1">
    <citation type="submission" date="2009-01" db="EMBL/GenBank/DDBJ databases">
        <authorList>
            <person name="Fulton L."/>
            <person name="Clifton S."/>
            <person name="Chinwalla A.T."/>
            <person name="Mitreva M."/>
            <person name="Sodergren E."/>
            <person name="Weinstock G."/>
            <person name="Clifton S."/>
            <person name="Dooling D.J."/>
            <person name="Fulton B."/>
            <person name="Minx P."/>
            <person name="Pepin K.H."/>
            <person name="Johnson M."/>
            <person name="Bhonagiri V."/>
            <person name="Nash W.E."/>
            <person name="Mardis E.R."/>
            <person name="Wilson R.K."/>
        </authorList>
    </citation>
    <scope>NUCLEOTIDE SEQUENCE [LARGE SCALE GENOMIC DNA]</scope>
    <source>
        <strain evidence="2 3">ATCC 23834</strain>
    </source>
</reference>
<dbReference type="InterPro" id="IPR003314">
    <property type="entry name" value="Mu-type_HTH"/>
</dbReference>
<dbReference type="Proteomes" id="UP000005837">
    <property type="component" value="Unassembled WGS sequence"/>
</dbReference>
<dbReference type="Pfam" id="PF09299">
    <property type="entry name" value="Mu-transpos_C"/>
    <property type="match status" value="1"/>
</dbReference>
<evidence type="ECO:0000313" key="3">
    <source>
        <dbReference type="Proteomes" id="UP000005837"/>
    </source>
</evidence>
<dbReference type="EMBL" id="ACEA01000042">
    <property type="protein sequence ID" value="EEG23363.1"/>
    <property type="molecule type" value="Genomic_DNA"/>
</dbReference>
<dbReference type="PROSITE" id="PS51702">
    <property type="entry name" value="HTH_MU"/>
    <property type="match status" value="1"/>
</dbReference>
<dbReference type="Gene3D" id="2.30.30.130">
    <property type="entry name" value="Transposase, Mu, C-terminal"/>
    <property type="match status" value="1"/>
</dbReference>
<protein>
    <submittedName>
        <fullName evidence="2">Mu transposase domain protein</fullName>
    </submittedName>
</protein>
<evidence type="ECO:0000259" key="1">
    <source>
        <dbReference type="PROSITE" id="PS51702"/>
    </source>
</evidence>
<dbReference type="AlphaFoldDB" id="C0DX48"/>
<dbReference type="HOGENOM" id="CLU_017655_0_1_4"/>
<dbReference type="GO" id="GO:0003677">
    <property type="term" value="F:DNA binding"/>
    <property type="evidence" value="ECO:0007669"/>
    <property type="project" value="InterPro"/>
</dbReference>
<dbReference type="SUPFAM" id="SSF46955">
    <property type="entry name" value="Putative DNA-binding domain"/>
    <property type="match status" value="1"/>
</dbReference>
<dbReference type="InterPro" id="IPR009004">
    <property type="entry name" value="Transposase_Mu_C"/>
</dbReference>
<dbReference type="InterPro" id="IPR009061">
    <property type="entry name" value="DNA-bd_dom_put_sf"/>
</dbReference>
<proteinExistence type="predicted"/>
<accession>C0DX48</accession>
<dbReference type="Gene3D" id="1.10.10.10">
    <property type="entry name" value="Winged helix-like DNA-binding domain superfamily/Winged helix DNA-binding domain"/>
    <property type="match status" value="1"/>
</dbReference>
<comment type="caution">
    <text evidence="2">The sequence shown here is derived from an EMBL/GenBank/DDBJ whole genome shotgun (WGS) entry which is preliminary data.</text>
</comment>
<dbReference type="Pfam" id="PF02316">
    <property type="entry name" value="HTH_Tnp_Mu_1"/>
    <property type="match status" value="1"/>
</dbReference>
<name>C0DX48_EIKCO</name>
<dbReference type="SUPFAM" id="SSF50610">
    <property type="entry name" value="mu transposase, C-terminal domain"/>
    <property type="match status" value="1"/>
</dbReference>
<evidence type="ECO:0000313" key="2">
    <source>
        <dbReference type="EMBL" id="EEG23363.1"/>
    </source>
</evidence>
<dbReference type="InterPro" id="IPR015378">
    <property type="entry name" value="Transposase-like_Mu_C"/>
</dbReference>
<sequence>MKAMSEYLSAAELAQLSIPSLPKTPKGISDKAKREYWPNRRRAQRGGGVEYQVAGLPEEIQAAVRERQAEQLLAQSQPAVLPSVAKAKRPVAVRRMEQLGLPIDDYAMGLNDKQRDCAHARMALAAEVLRLHEVTGFGITDAVQFVVRQVESGQLSESLAYLVPVANARANNQRGISVRTLKGWVAAYRAAGSPNARLAALAPRPTKTETPVVQIAWLADFMAHHCRPSAPKLAHSYQEFAKGWLATQPAYELPSLDTVRRVWKKLPQIMQQRGRMTGAAYKSLLPYIRRDWQALRPNDVWIGDGHSFKAKVQYRKMDSAFNAWRQGKELTPEQQRYKAKLPSWQQFMADVMQCIADYNNRPHSELPRNAEGVHYTPLQYRDLRMQQENLAPDLLAEAELDVLFRPQEVRKVARGQIELFGNVYFSTDLAELHGEDVRVAYDYDDAEWVYVYKMDGSFVCKAKVDGNKRAAMPITVRDQLAERRAKGRIKRAENTIRLAKEETRPAIEHQPDFGLLVGNGNYEPVPAKKPQIFMFESDRDEWERQQAK</sequence>
<dbReference type="Gene3D" id="3.30.420.10">
    <property type="entry name" value="Ribonuclease H-like superfamily/Ribonuclease H"/>
    <property type="match status" value="2"/>
</dbReference>
<dbReference type="Gene3D" id="1.10.10.60">
    <property type="entry name" value="Homeodomain-like"/>
    <property type="match status" value="1"/>
</dbReference>
<gene>
    <name evidence="2" type="ORF">EIKCOROL_01951</name>
</gene>
<dbReference type="InterPro" id="IPR036397">
    <property type="entry name" value="RNaseH_sf"/>
</dbReference>
<dbReference type="InterPro" id="IPR036388">
    <property type="entry name" value="WH-like_DNA-bd_sf"/>
</dbReference>
<organism evidence="2 3">
    <name type="scientific">Eikenella corrodens ATCC 23834</name>
    <dbReference type="NCBI Taxonomy" id="546274"/>
    <lineage>
        <taxon>Bacteria</taxon>
        <taxon>Pseudomonadati</taxon>
        <taxon>Pseudomonadota</taxon>
        <taxon>Betaproteobacteria</taxon>
        <taxon>Neisseriales</taxon>
        <taxon>Neisseriaceae</taxon>
        <taxon>Eikenella</taxon>
    </lineage>
</organism>
<dbReference type="eggNOG" id="COG2801">
    <property type="taxonomic scope" value="Bacteria"/>
</dbReference>